<dbReference type="PANTHER" id="PTHR47510:SF3">
    <property type="entry name" value="ENDO_EXONUCLEASE_PHOSPHATASE DOMAIN-CONTAINING PROTEIN"/>
    <property type="match status" value="1"/>
</dbReference>
<evidence type="ECO:0000313" key="2">
    <source>
        <dbReference type="Proteomes" id="UP001458880"/>
    </source>
</evidence>
<dbReference type="Proteomes" id="UP001458880">
    <property type="component" value="Unassembled WGS sequence"/>
</dbReference>
<accession>A0AAW1MLJ7</accession>
<proteinExistence type="predicted"/>
<dbReference type="AlphaFoldDB" id="A0AAW1MLJ7"/>
<evidence type="ECO:0000313" key="1">
    <source>
        <dbReference type="EMBL" id="KAK9747533.1"/>
    </source>
</evidence>
<sequence>MRSLVKKQIRQSHRVYLTNIQSSINNNTKEFWSYIHSKRGSTRIPGIVHFGGETATEPQSIVNAFANYFSGVYARPTSGTCATPSAGSGHCFNMPTISESEVLRSIKRLKDKFTAGIDGIPSFLVRDCSTVR</sequence>
<keyword evidence="2" id="KW-1185">Reference proteome</keyword>
<organism evidence="1 2">
    <name type="scientific">Popillia japonica</name>
    <name type="common">Japanese beetle</name>
    <dbReference type="NCBI Taxonomy" id="7064"/>
    <lineage>
        <taxon>Eukaryota</taxon>
        <taxon>Metazoa</taxon>
        <taxon>Ecdysozoa</taxon>
        <taxon>Arthropoda</taxon>
        <taxon>Hexapoda</taxon>
        <taxon>Insecta</taxon>
        <taxon>Pterygota</taxon>
        <taxon>Neoptera</taxon>
        <taxon>Endopterygota</taxon>
        <taxon>Coleoptera</taxon>
        <taxon>Polyphaga</taxon>
        <taxon>Scarabaeiformia</taxon>
        <taxon>Scarabaeidae</taxon>
        <taxon>Rutelinae</taxon>
        <taxon>Popillia</taxon>
    </lineage>
</organism>
<reference evidence="1 2" key="1">
    <citation type="journal article" date="2024" name="BMC Genomics">
        <title>De novo assembly and annotation of Popillia japonica's genome with initial clues to its potential as an invasive pest.</title>
        <authorList>
            <person name="Cucini C."/>
            <person name="Boschi S."/>
            <person name="Funari R."/>
            <person name="Cardaioli E."/>
            <person name="Iannotti N."/>
            <person name="Marturano G."/>
            <person name="Paoli F."/>
            <person name="Bruttini M."/>
            <person name="Carapelli A."/>
            <person name="Frati F."/>
            <person name="Nardi F."/>
        </authorList>
    </citation>
    <scope>NUCLEOTIDE SEQUENCE [LARGE SCALE GENOMIC DNA]</scope>
    <source>
        <strain evidence="1">DMR45628</strain>
    </source>
</reference>
<comment type="caution">
    <text evidence="1">The sequence shown here is derived from an EMBL/GenBank/DDBJ whole genome shotgun (WGS) entry which is preliminary data.</text>
</comment>
<name>A0AAW1MLJ7_POPJA</name>
<protein>
    <submittedName>
        <fullName evidence="1">Uncharacterized protein</fullName>
    </submittedName>
</protein>
<dbReference type="PANTHER" id="PTHR47510">
    <property type="entry name" value="REVERSE TRANSCRIPTASE DOMAIN-CONTAINING PROTEIN"/>
    <property type="match status" value="1"/>
</dbReference>
<dbReference type="EMBL" id="JASPKY010000030">
    <property type="protein sequence ID" value="KAK9747533.1"/>
    <property type="molecule type" value="Genomic_DNA"/>
</dbReference>
<gene>
    <name evidence="1" type="ORF">QE152_g5251</name>
</gene>